<dbReference type="InterPro" id="IPR036866">
    <property type="entry name" value="RibonucZ/Hydroxyglut_hydro"/>
</dbReference>
<dbReference type="EMBL" id="LCLM01000025">
    <property type="protein sequence ID" value="KKU16759.1"/>
    <property type="molecule type" value="Genomic_DNA"/>
</dbReference>
<dbReference type="Proteomes" id="UP000034922">
    <property type="component" value="Unassembled WGS sequence"/>
</dbReference>
<evidence type="ECO:0000313" key="2">
    <source>
        <dbReference type="Proteomes" id="UP000034922"/>
    </source>
</evidence>
<organism evidence="1 2">
    <name type="scientific">Candidatus Woesebacteria bacterium GW2011_GWC2_45_9</name>
    <dbReference type="NCBI Taxonomy" id="1618589"/>
    <lineage>
        <taxon>Bacteria</taxon>
        <taxon>Candidatus Woeseibacteriota</taxon>
    </lineage>
</organism>
<dbReference type="GO" id="GO:0016787">
    <property type="term" value="F:hydrolase activity"/>
    <property type="evidence" value="ECO:0007669"/>
    <property type="project" value="UniProtKB-KW"/>
</dbReference>
<accession>A0A0G1N869</accession>
<reference evidence="1 2" key="1">
    <citation type="journal article" date="2015" name="Nature">
        <title>rRNA introns, odd ribosomes, and small enigmatic genomes across a large radiation of phyla.</title>
        <authorList>
            <person name="Brown C.T."/>
            <person name="Hug L.A."/>
            <person name="Thomas B.C."/>
            <person name="Sharon I."/>
            <person name="Castelle C.J."/>
            <person name="Singh A."/>
            <person name="Wilkins M.J."/>
            <person name="Williams K.H."/>
            <person name="Banfield J.F."/>
        </authorList>
    </citation>
    <scope>NUCLEOTIDE SEQUENCE [LARGE SCALE GENOMIC DNA]</scope>
</reference>
<dbReference type="PANTHER" id="PTHR42967">
    <property type="entry name" value="METAL DEPENDENT HYDROLASE"/>
    <property type="match status" value="1"/>
</dbReference>
<name>A0A0G1N869_9BACT</name>
<evidence type="ECO:0000313" key="1">
    <source>
        <dbReference type="EMBL" id="KKU16759.1"/>
    </source>
</evidence>
<dbReference type="AlphaFoldDB" id="A0A0G1N869"/>
<gene>
    <name evidence="1" type="ORF">UX25_C0025G0005</name>
</gene>
<dbReference type="STRING" id="1618589.UX25_C0025G0005"/>
<keyword evidence="1" id="KW-0378">Hydrolase</keyword>
<comment type="caution">
    <text evidence="1">The sequence shown here is derived from an EMBL/GenBank/DDBJ whole genome shotgun (WGS) entry which is preliminary data.</text>
</comment>
<dbReference type="SUPFAM" id="SSF56281">
    <property type="entry name" value="Metallo-hydrolase/oxidoreductase"/>
    <property type="match status" value="1"/>
</dbReference>
<dbReference type="Pfam" id="PF13483">
    <property type="entry name" value="Lactamase_B_3"/>
    <property type="match status" value="1"/>
</dbReference>
<dbReference type="PANTHER" id="PTHR42967:SF1">
    <property type="entry name" value="MBL FOLD METALLO-HYDROLASE"/>
    <property type="match status" value="1"/>
</dbReference>
<proteinExistence type="predicted"/>
<protein>
    <submittedName>
        <fullName evidence="1">Zn-dependent hydrolase of the beta-lactamase fold-like protein</fullName>
    </submittedName>
</protein>
<dbReference type="Gene3D" id="3.60.15.10">
    <property type="entry name" value="Ribonuclease Z/Hydroxyacylglutathione hydrolase-like"/>
    <property type="match status" value="1"/>
</dbReference>
<sequence length="219" mass="23846">MSEDMEITFLGHSSFKLKGKTGSVVTDPFDPQMVGLKYAGVEGDIVTVSHEHDDHNRVSLVKGAKKVISGPGEYEILGISILGFPSFHDDRKGSVRGKNTIYVFEIDGLRLAHLGDLGHALSEELVEDLGDIDILMVPVGGEYTIGPDEAANVVSAIEPTIVIPMHFQMPGLKPETFSKLTPVDSFLKEVGLTNVNLPKLILKKEELGEDKKVVVLEKK</sequence>